<reference evidence="3 4" key="1">
    <citation type="journal article" date="2012" name="Genome Biol.">
        <title>Genome and low-iron response of an oceanic diatom adapted to chronic iron limitation.</title>
        <authorList>
            <person name="Lommer M."/>
            <person name="Specht M."/>
            <person name="Roy A.S."/>
            <person name="Kraemer L."/>
            <person name="Andreson R."/>
            <person name="Gutowska M.A."/>
            <person name="Wolf J."/>
            <person name="Bergner S.V."/>
            <person name="Schilhabel M.B."/>
            <person name="Klostermeier U.C."/>
            <person name="Beiko R.G."/>
            <person name="Rosenstiel P."/>
            <person name="Hippler M."/>
            <person name="Laroche J."/>
        </authorList>
    </citation>
    <scope>NUCLEOTIDE SEQUENCE [LARGE SCALE GENOMIC DNA]</scope>
    <source>
        <strain evidence="3 4">CCMP1005</strain>
    </source>
</reference>
<proteinExistence type="predicted"/>
<keyword evidence="2" id="KW-0812">Transmembrane</keyword>
<feature type="transmembrane region" description="Helical" evidence="2">
    <location>
        <begin position="53"/>
        <end position="74"/>
    </location>
</feature>
<comment type="caution">
    <text evidence="3">The sequence shown here is derived from an EMBL/GenBank/DDBJ whole genome shotgun (WGS) entry which is preliminary data.</text>
</comment>
<dbReference type="Proteomes" id="UP000266841">
    <property type="component" value="Unassembled WGS sequence"/>
</dbReference>
<gene>
    <name evidence="3" type="ORF">THAOC_11150</name>
</gene>
<dbReference type="EMBL" id="AGNL01012643">
    <property type="protein sequence ID" value="EJK67775.1"/>
    <property type="molecule type" value="Genomic_DNA"/>
</dbReference>
<name>K0SQX2_THAOC</name>
<feature type="region of interest" description="Disordered" evidence="1">
    <location>
        <begin position="1"/>
        <end position="32"/>
    </location>
</feature>
<organism evidence="3 4">
    <name type="scientific">Thalassiosira oceanica</name>
    <name type="common">Marine diatom</name>
    <dbReference type="NCBI Taxonomy" id="159749"/>
    <lineage>
        <taxon>Eukaryota</taxon>
        <taxon>Sar</taxon>
        <taxon>Stramenopiles</taxon>
        <taxon>Ochrophyta</taxon>
        <taxon>Bacillariophyta</taxon>
        <taxon>Coscinodiscophyceae</taxon>
        <taxon>Thalassiosirophycidae</taxon>
        <taxon>Thalassiosirales</taxon>
        <taxon>Thalassiosiraceae</taxon>
        <taxon>Thalassiosira</taxon>
    </lineage>
</organism>
<dbReference type="OrthoDB" id="44269at2759"/>
<keyword evidence="2" id="KW-0472">Membrane</keyword>
<keyword evidence="4" id="KW-1185">Reference proteome</keyword>
<accession>K0SQX2</accession>
<feature type="non-terminal residue" evidence="3">
    <location>
        <position position="354"/>
    </location>
</feature>
<protein>
    <submittedName>
        <fullName evidence="3">Uncharacterized protein</fullName>
    </submittedName>
</protein>
<sequence>MSTMASRLRKRSSPTAVLRSHHHDFDGSSDTTVATQLFPEGPTHKLRKRRPTACFTLMGFGILTSWIVGLRLFVLGSKRHSHHEHNSPFHVRKYRVNNPSQRTSTTTTSKAKHRLTKFRMAPPSSTGQENSSEAWTWPMIHIVSTRFQQGQGTLVNLARSRLKLLEAVCMPSLLRQTILTDQAAALRDVYRSTKWESDIDRYLKRRSSVDPVFLWIIKVDPDLDEAVLNELKEVLAPVKDFALLVGSNNNFGIGTKPGGWRDGQAGQDIIDAYNLGRVQHLDRDERAYGVVRRAHEWREDRVILETRLDSDDGINVQYIAELQTSATRKLIDPQMSSFKGTEDDDQTEEQRQSA</sequence>
<evidence type="ECO:0000256" key="2">
    <source>
        <dbReference type="SAM" id="Phobius"/>
    </source>
</evidence>
<dbReference type="AlphaFoldDB" id="K0SQX2"/>
<evidence type="ECO:0000313" key="3">
    <source>
        <dbReference type="EMBL" id="EJK67775.1"/>
    </source>
</evidence>
<evidence type="ECO:0000256" key="1">
    <source>
        <dbReference type="SAM" id="MobiDB-lite"/>
    </source>
</evidence>
<feature type="region of interest" description="Disordered" evidence="1">
    <location>
        <begin position="331"/>
        <end position="354"/>
    </location>
</feature>
<keyword evidence="2" id="KW-1133">Transmembrane helix</keyword>
<dbReference type="eggNOG" id="ENOG502T63A">
    <property type="taxonomic scope" value="Eukaryota"/>
</dbReference>
<evidence type="ECO:0000313" key="4">
    <source>
        <dbReference type="Proteomes" id="UP000266841"/>
    </source>
</evidence>